<feature type="compositionally biased region" description="Polar residues" evidence="1">
    <location>
        <begin position="262"/>
        <end position="286"/>
    </location>
</feature>
<name>A0A1A9ANN2_PLAOA</name>
<keyword evidence="2" id="KW-0812">Transmembrane</keyword>
<keyword evidence="2" id="KW-0472">Membrane</keyword>
<keyword evidence="2" id="KW-1133">Transmembrane helix</keyword>
<feature type="transmembrane region" description="Helical" evidence="2">
    <location>
        <begin position="292"/>
        <end position="313"/>
    </location>
</feature>
<dbReference type="AlphaFoldDB" id="A0A1A9ANN2"/>
<evidence type="ECO:0000256" key="1">
    <source>
        <dbReference type="SAM" id="MobiDB-lite"/>
    </source>
</evidence>
<evidence type="ECO:0000313" key="4">
    <source>
        <dbReference type="Proteomes" id="UP000078550"/>
    </source>
</evidence>
<dbReference type="EMBL" id="FLRE01001978">
    <property type="protein sequence ID" value="SBT57702.1"/>
    <property type="molecule type" value="Genomic_DNA"/>
</dbReference>
<protein>
    <submittedName>
        <fullName evidence="3">PIR Superfamily Protein</fullName>
    </submittedName>
</protein>
<gene>
    <name evidence="3" type="ORF">POVWA2_081140</name>
</gene>
<evidence type="ECO:0000256" key="2">
    <source>
        <dbReference type="SAM" id="Phobius"/>
    </source>
</evidence>
<dbReference type="Pfam" id="PF05795">
    <property type="entry name" value="Plasmodium_Vir"/>
    <property type="match status" value="1"/>
</dbReference>
<evidence type="ECO:0000313" key="3">
    <source>
        <dbReference type="EMBL" id="SBT57702.1"/>
    </source>
</evidence>
<sequence length="367" mass="41357">MTDEYPFLHDLSLNDINSEGNAELFTDNTAECTKYIKALTPGNKDYMNICNEFLKNLDMLALLQEDTIPRICVYCKNWVYKKIQSSEVTLENVKTIFQESQSDLPTVSIDKCMYEITAINEDEFQKRVRFYNFSEKINVIVDIMKDETHAHYSKCCKYVSECVDLYIKNKSNCAGENKSNVPCTAIEAFKSSYEGTLRSAVKNINKFPSLSLISNSSEVDCSTNNPSASLHQDGQTMQRGAMGQYQTTYHGDANSHGHQGDSADTGSLKLQHSRYGNESNGVSPPGQMLSSVVTPIGITSGVSFVLYILYMFTPIRQWLLGQKQGLNKIQVNLDEDEYDSLTYTSPSENTNIDNMEYSVQYHSVKNP</sequence>
<feature type="region of interest" description="Disordered" evidence="1">
    <location>
        <begin position="247"/>
        <end position="286"/>
    </location>
</feature>
<reference evidence="4" key="1">
    <citation type="submission" date="2016-05" db="EMBL/GenBank/DDBJ databases">
        <authorList>
            <person name="Naeem Raeece"/>
        </authorList>
    </citation>
    <scope>NUCLEOTIDE SEQUENCE [LARGE SCALE GENOMIC DNA]</scope>
</reference>
<accession>A0A1A9ANN2</accession>
<organism evidence="3 4">
    <name type="scientific">Plasmodium ovale wallikeri</name>
    <dbReference type="NCBI Taxonomy" id="864142"/>
    <lineage>
        <taxon>Eukaryota</taxon>
        <taxon>Sar</taxon>
        <taxon>Alveolata</taxon>
        <taxon>Apicomplexa</taxon>
        <taxon>Aconoidasida</taxon>
        <taxon>Haemosporida</taxon>
        <taxon>Plasmodiidae</taxon>
        <taxon>Plasmodium</taxon>
        <taxon>Plasmodium (Plasmodium)</taxon>
    </lineage>
</organism>
<proteinExistence type="predicted"/>
<dbReference type="InterPro" id="IPR008780">
    <property type="entry name" value="Plasmodium_Vir"/>
</dbReference>
<dbReference type="Proteomes" id="UP000078550">
    <property type="component" value="Unassembled WGS sequence"/>
</dbReference>